<dbReference type="InterPro" id="IPR023828">
    <property type="entry name" value="Peptidase_S8_Ser-AS"/>
</dbReference>
<evidence type="ECO:0000256" key="3">
    <source>
        <dbReference type="ARBA" id="ARBA00022801"/>
    </source>
</evidence>
<comment type="similarity">
    <text evidence="1 5 6">Belongs to the peptidase S8 family.</text>
</comment>
<evidence type="ECO:0000256" key="2">
    <source>
        <dbReference type="ARBA" id="ARBA00022670"/>
    </source>
</evidence>
<gene>
    <name evidence="9" type="ORF">LI90_1448</name>
</gene>
<dbReference type="EMBL" id="LAXD01000001">
    <property type="protein sequence ID" value="KWW99809.1"/>
    <property type="molecule type" value="Genomic_DNA"/>
</dbReference>
<evidence type="ECO:0000256" key="5">
    <source>
        <dbReference type="PROSITE-ProRule" id="PRU01240"/>
    </source>
</evidence>
<dbReference type="InterPro" id="IPR000209">
    <property type="entry name" value="Peptidase_S8/S53_dom"/>
</dbReference>
<feature type="active site" description="Charge relay system" evidence="5">
    <location>
        <position position="345"/>
    </location>
</feature>
<dbReference type="GO" id="GO:0006508">
    <property type="term" value="P:proteolysis"/>
    <property type="evidence" value="ECO:0007669"/>
    <property type="project" value="UniProtKB-KW"/>
</dbReference>
<dbReference type="PROSITE" id="PS00138">
    <property type="entry name" value="SUBTILASE_SER"/>
    <property type="match status" value="1"/>
</dbReference>
<evidence type="ECO:0000259" key="8">
    <source>
        <dbReference type="Pfam" id="PF00082"/>
    </source>
</evidence>
<evidence type="ECO:0000256" key="7">
    <source>
        <dbReference type="SAM" id="MobiDB-lite"/>
    </source>
</evidence>
<dbReference type="Pfam" id="PF00082">
    <property type="entry name" value="Peptidase_S8"/>
    <property type="match status" value="1"/>
</dbReference>
<evidence type="ECO:0000313" key="10">
    <source>
        <dbReference type="Proteomes" id="UP000070188"/>
    </source>
</evidence>
<evidence type="ECO:0000256" key="4">
    <source>
        <dbReference type="ARBA" id="ARBA00022825"/>
    </source>
</evidence>
<keyword evidence="2 5" id="KW-0645">Protease</keyword>
<dbReference type="InterPro" id="IPR036852">
    <property type="entry name" value="Peptidase_S8/S53_dom_sf"/>
</dbReference>
<evidence type="ECO:0000256" key="6">
    <source>
        <dbReference type="RuleBase" id="RU003355"/>
    </source>
</evidence>
<organism evidence="9 10">
    <name type="scientific">Carbonactinospora thermoautotrophica</name>
    <dbReference type="NCBI Taxonomy" id="1469144"/>
    <lineage>
        <taxon>Bacteria</taxon>
        <taxon>Bacillati</taxon>
        <taxon>Actinomycetota</taxon>
        <taxon>Actinomycetes</taxon>
        <taxon>Kitasatosporales</taxon>
        <taxon>Carbonactinosporaceae</taxon>
        <taxon>Carbonactinospora</taxon>
    </lineage>
</organism>
<feature type="active site" description="Charge relay system" evidence="5">
    <location>
        <position position="142"/>
    </location>
</feature>
<feature type="active site" description="Charge relay system" evidence="5">
    <location>
        <position position="182"/>
    </location>
</feature>
<dbReference type="PRINTS" id="PR00723">
    <property type="entry name" value="SUBTILISIN"/>
</dbReference>
<accession>A0A132MQ11</accession>
<dbReference type="PROSITE" id="PS00136">
    <property type="entry name" value="SUBTILASE_ASP"/>
    <property type="match status" value="1"/>
</dbReference>
<protein>
    <submittedName>
        <fullName evidence="9">Peptidase S8 and S53</fullName>
    </submittedName>
</protein>
<reference evidence="10" key="1">
    <citation type="submission" date="2015-04" db="EMBL/GenBank/DDBJ databases">
        <title>Physiological reanalysis, assessment of diazotrophy, and genome sequences of multiple isolates of Streptomyces thermoautotrophicus.</title>
        <authorList>
            <person name="MacKellar D.C."/>
            <person name="Lieber L."/>
            <person name="Norman J."/>
            <person name="Bolger A."/>
            <person name="Tobin C."/>
            <person name="Murray J.W."/>
            <person name="Chang R."/>
            <person name="Ford T."/>
            <person name="Nguyen P.Q."/>
            <person name="Woodward J."/>
            <person name="Permingeat H."/>
            <person name="Joshi N.S."/>
            <person name="Silver P.A."/>
            <person name="Usadel B."/>
            <person name="Rutherford A.W."/>
            <person name="Friesen M."/>
            <person name="Prell J."/>
        </authorList>
    </citation>
    <scope>NUCLEOTIDE SEQUENCE [LARGE SCALE GENOMIC DNA]</scope>
    <source>
        <strain evidence="10">H1</strain>
    </source>
</reference>
<dbReference type="STRING" id="1469144.LI90_1448"/>
<keyword evidence="3 5" id="KW-0378">Hydrolase</keyword>
<dbReference type="InterPro" id="IPR050131">
    <property type="entry name" value="Peptidase_S8_subtilisin-like"/>
</dbReference>
<dbReference type="CDD" id="cd00306">
    <property type="entry name" value="Peptidases_S8_S53"/>
    <property type="match status" value="1"/>
</dbReference>
<feature type="domain" description="Peptidase S8/S53" evidence="8">
    <location>
        <begin position="133"/>
        <end position="383"/>
    </location>
</feature>
<comment type="caution">
    <text evidence="9">The sequence shown here is derived from an EMBL/GenBank/DDBJ whole genome shotgun (WGS) entry which is preliminary data.</text>
</comment>
<keyword evidence="10" id="KW-1185">Reference proteome</keyword>
<dbReference type="Proteomes" id="UP000070188">
    <property type="component" value="Unassembled WGS sequence"/>
</dbReference>
<dbReference type="PROSITE" id="PS51892">
    <property type="entry name" value="SUBTILASE"/>
    <property type="match status" value="1"/>
</dbReference>
<dbReference type="AlphaFoldDB" id="A0A132MQ11"/>
<dbReference type="InterPro" id="IPR023827">
    <property type="entry name" value="Peptidase_S8_Asp-AS"/>
</dbReference>
<dbReference type="GO" id="GO:0004252">
    <property type="term" value="F:serine-type endopeptidase activity"/>
    <property type="evidence" value="ECO:0007669"/>
    <property type="project" value="UniProtKB-UniRule"/>
</dbReference>
<proteinExistence type="inferred from homology"/>
<evidence type="ECO:0000313" key="9">
    <source>
        <dbReference type="EMBL" id="KWW99809.1"/>
    </source>
</evidence>
<keyword evidence="4 5" id="KW-0720">Serine protease</keyword>
<dbReference type="Gene3D" id="3.40.50.200">
    <property type="entry name" value="Peptidase S8/S53 domain"/>
    <property type="match status" value="1"/>
</dbReference>
<dbReference type="PATRIC" id="fig|1469144.10.peg.1590"/>
<dbReference type="PANTHER" id="PTHR43806:SF7">
    <property type="entry name" value="MEMBRANE-BOUND TRANSCRIPTION FACTOR SITE-1 PROTEASE"/>
    <property type="match status" value="1"/>
</dbReference>
<feature type="region of interest" description="Disordered" evidence="7">
    <location>
        <begin position="98"/>
        <end position="132"/>
    </location>
</feature>
<evidence type="ECO:0000256" key="1">
    <source>
        <dbReference type="ARBA" id="ARBA00011073"/>
    </source>
</evidence>
<dbReference type="InterPro" id="IPR015500">
    <property type="entry name" value="Peptidase_S8_subtilisin-rel"/>
</dbReference>
<dbReference type="RefSeq" id="WP_066885750.1">
    <property type="nucleotide sequence ID" value="NZ_JYIJ01000015.1"/>
</dbReference>
<dbReference type="PANTHER" id="PTHR43806">
    <property type="entry name" value="PEPTIDASE S8"/>
    <property type="match status" value="1"/>
</dbReference>
<name>A0A132MQ11_9ACTN</name>
<dbReference type="OrthoDB" id="5177045at2"/>
<sequence length="398" mass="43217">MRLDNHARLERLLARHPDVVAAEPEPGRTCLVRRDEVLVTASHAAHVDDRVRRWVDRREDLEDLAISRFRLRSNCRVDVCDLVMSVVGDTRHRQLGVSPNHLLRGEPSYSGGPFDTPQPAAELPAPRPNGQSGRRIRVAVLDTGIAEHPWFTGTSWFARCDPGTREVLDANLDFELDSEAGHGTFVAGVVLQQAPDVELHVERVLGSDGVCDELQLIHALARLWRRTALRGEPVDILNLSLGGYTYDDRPSPVLVQALARFGRRTVIVAAAGNNASDRPFWPAALKNVIAVAALDAEGRDRAEFSNFGWWVDACAVGERVASSFVTFDNHDGPDFAGYATWSGTSFAAPAVAGAIAALAGGKDLQAADAADLVLDSANGDNRPDLGVVVRTFRGPRVP</sequence>
<dbReference type="SUPFAM" id="SSF52743">
    <property type="entry name" value="Subtilisin-like"/>
    <property type="match status" value="1"/>
</dbReference>